<dbReference type="Proteomes" id="UP000789920">
    <property type="component" value="Unassembled WGS sequence"/>
</dbReference>
<feature type="non-terminal residue" evidence="1">
    <location>
        <position position="1"/>
    </location>
</feature>
<evidence type="ECO:0000313" key="2">
    <source>
        <dbReference type="Proteomes" id="UP000789920"/>
    </source>
</evidence>
<proteinExistence type="predicted"/>
<organism evidence="1 2">
    <name type="scientific">Racocetra persica</name>
    <dbReference type="NCBI Taxonomy" id="160502"/>
    <lineage>
        <taxon>Eukaryota</taxon>
        <taxon>Fungi</taxon>
        <taxon>Fungi incertae sedis</taxon>
        <taxon>Mucoromycota</taxon>
        <taxon>Glomeromycotina</taxon>
        <taxon>Glomeromycetes</taxon>
        <taxon>Diversisporales</taxon>
        <taxon>Gigasporaceae</taxon>
        <taxon>Racocetra</taxon>
    </lineage>
</organism>
<sequence length="47" mass="5133">SLQYTSDNNIASSSTSVATLSPLTRNKKKSVITPYRFPRNPGNDSAF</sequence>
<keyword evidence="2" id="KW-1185">Reference proteome</keyword>
<comment type="caution">
    <text evidence="1">The sequence shown here is derived from an EMBL/GenBank/DDBJ whole genome shotgun (WGS) entry which is preliminary data.</text>
</comment>
<accession>A0ACA9PIN7</accession>
<reference evidence="1" key="1">
    <citation type="submission" date="2021-06" db="EMBL/GenBank/DDBJ databases">
        <authorList>
            <person name="Kallberg Y."/>
            <person name="Tangrot J."/>
            <person name="Rosling A."/>
        </authorList>
    </citation>
    <scope>NUCLEOTIDE SEQUENCE</scope>
    <source>
        <strain evidence="1">MA461A</strain>
    </source>
</reference>
<protein>
    <submittedName>
        <fullName evidence="1">22427_t:CDS:1</fullName>
    </submittedName>
</protein>
<gene>
    <name evidence="1" type="ORF">RPERSI_LOCUS10165</name>
</gene>
<dbReference type="EMBL" id="CAJVQC010019886">
    <property type="protein sequence ID" value="CAG8704281.1"/>
    <property type="molecule type" value="Genomic_DNA"/>
</dbReference>
<name>A0ACA9PIN7_9GLOM</name>
<evidence type="ECO:0000313" key="1">
    <source>
        <dbReference type="EMBL" id="CAG8704281.1"/>
    </source>
</evidence>